<dbReference type="Proteomes" id="UP000325558">
    <property type="component" value="Unassembled WGS sequence"/>
</dbReference>
<reference evidence="1" key="1">
    <citation type="submission" date="2019-04" db="EMBL/GenBank/DDBJ databases">
        <title>Friends and foes A comparative genomics study of 23 Aspergillus species from section Flavi.</title>
        <authorList>
            <consortium name="DOE Joint Genome Institute"/>
            <person name="Kjaerbolling I."/>
            <person name="Vesth T."/>
            <person name="Frisvad J.C."/>
            <person name="Nybo J.L."/>
            <person name="Theobald S."/>
            <person name="Kildgaard S."/>
            <person name="Isbrandt T."/>
            <person name="Kuo A."/>
            <person name="Sato A."/>
            <person name="Lyhne E.K."/>
            <person name="Kogle M.E."/>
            <person name="Wiebenga A."/>
            <person name="Kun R.S."/>
            <person name="Lubbers R.J."/>
            <person name="Makela M.R."/>
            <person name="Barry K."/>
            <person name="Chovatia M."/>
            <person name="Clum A."/>
            <person name="Daum C."/>
            <person name="Haridas S."/>
            <person name="He G."/>
            <person name="LaButti K."/>
            <person name="Lipzen A."/>
            <person name="Mondo S."/>
            <person name="Riley R."/>
            <person name="Salamov A."/>
            <person name="Simmons B.A."/>
            <person name="Magnuson J.K."/>
            <person name="Henrissat B."/>
            <person name="Mortensen U.H."/>
            <person name="Larsen T.O."/>
            <person name="Devries R.P."/>
            <person name="Grigoriev I.V."/>
            <person name="Machida M."/>
            <person name="Baker S.E."/>
            <person name="Andersen M.R."/>
        </authorList>
    </citation>
    <scope>NUCLEOTIDE SEQUENCE</scope>
    <source>
        <strain evidence="1">CBS 117612</strain>
    </source>
</reference>
<dbReference type="EMBL" id="ML737160">
    <property type="protein sequence ID" value="KAE8339098.1"/>
    <property type="molecule type" value="Genomic_DNA"/>
</dbReference>
<organism evidence="1">
    <name type="scientific">Aspergillus arachidicola</name>
    <dbReference type="NCBI Taxonomy" id="656916"/>
    <lineage>
        <taxon>Eukaryota</taxon>
        <taxon>Fungi</taxon>
        <taxon>Dikarya</taxon>
        <taxon>Ascomycota</taxon>
        <taxon>Pezizomycotina</taxon>
        <taxon>Eurotiomycetes</taxon>
        <taxon>Eurotiomycetidae</taxon>
        <taxon>Eurotiales</taxon>
        <taxon>Aspergillaceae</taxon>
        <taxon>Aspergillus</taxon>
        <taxon>Aspergillus subgen. Circumdati</taxon>
    </lineage>
</organism>
<proteinExistence type="predicted"/>
<protein>
    <submittedName>
        <fullName evidence="1">Uncharacterized protein</fullName>
    </submittedName>
</protein>
<evidence type="ECO:0000313" key="1">
    <source>
        <dbReference type="EMBL" id="KAE8339098.1"/>
    </source>
</evidence>
<name>A0A5N6Y1N5_9EURO</name>
<gene>
    <name evidence="1" type="ORF">BDV24DRAFT_136669</name>
</gene>
<sequence length="68" mass="8006">MTRYQILFRRYALSTTGLFYTQFLVIVQTFPGWSGFHHHWIKFAIRRVPLSHPTFCPGDQREIHPGSG</sequence>
<dbReference type="AlphaFoldDB" id="A0A5N6Y1N5"/>
<accession>A0A5N6Y1N5</accession>